<organism evidence="1 2">
    <name type="scientific">Actinomadura graeca</name>
    <dbReference type="NCBI Taxonomy" id="2750812"/>
    <lineage>
        <taxon>Bacteria</taxon>
        <taxon>Bacillati</taxon>
        <taxon>Actinomycetota</taxon>
        <taxon>Actinomycetes</taxon>
        <taxon>Streptosporangiales</taxon>
        <taxon>Thermomonosporaceae</taxon>
        <taxon>Actinomadura</taxon>
    </lineage>
</organism>
<accession>A0ABX8QLU6</accession>
<protein>
    <submittedName>
        <fullName evidence="1">Uncharacterized protein</fullName>
    </submittedName>
</protein>
<keyword evidence="2" id="KW-1185">Reference proteome</keyword>
<sequence length="132" mass="14034">MGGDGRTASRARWSEVGPCRACDLQTFGWRAADGRPLHPDCDLAATLLSTHPVNERCPHCAAPVVEAWINGLLSRLDARQLDAGAARRALLDGREVFAVAPGPPVRLEPVGVPITFPADRVFLAGHHKGGTP</sequence>
<name>A0ABX8QLU6_9ACTN</name>
<reference evidence="1" key="1">
    <citation type="submission" date="2020-07" db="EMBL/GenBank/DDBJ databases">
        <authorList>
            <person name="Tarantini F.S."/>
            <person name="Hong K.W."/>
            <person name="Chan K.G."/>
        </authorList>
    </citation>
    <scope>NUCLEOTIDE SEQUENCE</scope>
    <source>
        <strain evidence="1">32-07</strain>
    </source>
</reference>
<evidence type="ECO:0000313" key="2">
    <source>
        <dbReference type="Proteomes" id="UP001049518"/>
    </source>
</evidence>
<gene>
    <name evidence="1" type="ORF">AGRA3207_000208</name>
</gene>
<dbReference type="EMBL" id="CP059572">
    <property type="protein sequence ID" value="QXJ19645.1"/>
    <property type="molecule type" value="Genomic_DNA"/>
</dbReference>
<dbReference type="RefSeq" id="WP_231332661.1">
    <property type="nucleotide sequence ID" value="NZ_CP059572.1"/>
</dbReference>
<dbReference type="Proteomes" id="UP001049518">
    <property type="component" value="Chromosome"/>
</dbReference>
<proteinExistence type="predicted"/>
<evidence type="ECO:0000313" key="1">
    <source>
        <dbReference type="EMBL" id="QXJ19645.1"/>
    </source>
</evidence>